<accession>A0A1I4VS12</accession>
<dbReference type="InterPro" id="IPR036514">
    <property type="entry name" value="SGNH_hydro_sf"/>
</dbReference>
<dbReference type="GO" id="GO:0016788">
    <property type="term" value="F:hydrolase activity, acting on ester bonds"/>
    <property type="evidence" value="ECO:0007669"/>
    <property type="project" value="UniProtKB-ARBA"/>
</dbReference>
<gene>
    <name evidence="1" type="ORF">SAMN05421594_0563</name>
</gene>
<evidence type="ECO:0000313" key="2">
    <source>
        <dbReference type="Proteomes" id="UP000198769"/>
    </source>
</evidence>
<dbReference type="Gene3D" id="3.40.50.1110">
    <property type="entry name" value="SGNH hydrolase"/>
    <property type="match status" value="1"/>
</dbReference>
<evidence type="ECO:0000313" key="1">
    <source>
        <dbReference type="EMBL" id="SFN03973.1"/>
    </source>
</evidence>
<sequence>MIPVVAVLVTIEYMAEKIPNEYSVKNDYLKKNSGKVEVLYLGNSHVYFGINPDYALHQSYNASYISQSLDLDQMILDKYHWKNLKYIVIPADYVSMYYTLETANEKWRVKNYNIYYHFWIGHDLANYAEIFNGKIQDQIKKIENYYVHDKYSRLSTELGFGTSYQSPSPFDINKTAKVAAGRHTFDIQSEEYQNNFEINKEALNRIVRIAEEKKIRVIFLSSPVTLKYYQNCNRTQLARTMKVYDDLLKKYPETCSHIDFMQSSYFNITDFYDGDHLNNIGAEKLTKLVEQKLPKIINH</sequence>
<protein>
    <recommendedName>
        <fullName evidence="3">SGNH/GDSL hydrolase family protein</fullName>
    </recommendedName>
</protein>
<keyword evidence="2" id="KW-1185">Reference proteome</keyword>
<dbReference type="SUPFAM" id="SSF52266">
    <property type="entry name" value="SGNH hydrolase"/>
    <property type="match status" value="1"/>
</dbReference>
<proteinExistence type="predicted"/>
<organism evidence="1 2">
    <name type="scientific">Chryseobacterium oleae</name>
    <dbReference type="NCBI Taxonomy" id="491207"/>
    <lineage>
        <taxon>Bacteria</taxon>
        <taxon>Pseudomonadati</taxon>
        <taxon>Bacteroidota</taxon>
        <taxon>Flavobacteriia</taxon>
        <taxon>Flavobacteriales</taxon>
        <taxon>Weeksellaceae</taxon>
        <taxon>Chryseobacterium group</taxon>
        <taxon>Chryseobacterium</taxon>
    </lineage>
</organism>
<evidence type="ECO:0008006" key="3">
    <source>
        <dbReference type="Google" id="ProtNLM"/>
    </source>
</evidence>
<name>A0A1I4VS12_CHROL</name>
<dbReference type="AlphaFoldDB" id="A0A1I4VS12"/>
<reference evidence="2" key="1">
    <citation type="submission" date="2016-10" db="EMBL/GenBank/DDBJ databases">
        <authorList>
            <person name="Varghese N."/>
            <person name="Submissions S."/>
        </authorList>
    </citation>
    <scope>NUCLEOTIDE SEQUENCE [LARGE SCALE GENOMIC DNA]</scope>
    <source>
        <strain evidence="2">DSM 25575</strain>
    </source>
</reference>
<dbReference type="EMBL" id="FOVD01000001">
    <property type="protein sequence ID" value="SFN03973.1"/>
    <property type="molecule type" value="Genomic_DNA"/>
</dbReference>
<dbReference type="Proteomes" id="UP000198769">
    <property type="component" value="Unassembled WGS sequence"/>
</dbReference>